<dbReference type="PANTHER" id="PTHR33295">
    <property type="entry name" value="ATPASE"/>
    <property type="match status" value="1"/>
</dbReference>
<proteinExistence type="predicted"/>
<dbReference type="InterPro" id="IPR027417">
    <property type="entry name" value="P-loop_NTPase"/>
</dbReference>
<organism evidence="3 4">
    <name type="scientific">bacterium (Candidatus Gribaldobacteria) CG08_land_8_20_14_0_20_39_15</name>
    <dbReference type="NCBI Taxonomy" id="2014273"/>
    <lineage>
        <taxon>Bacteria</taxon>
        <taxon>Candidatus Gribaldobacteria</taxon>
    </lineage>
</organism>
<dbReference type="Gene3D" id="3.40.50.300">
    <property type="entry name" value="P-loop containing nucleotide triphosphate hydrolases"/>
    <property type="match status" value="1"/>
</dbReference>
<sequence>MIIERDLYKQIKPRLNSKQAIVITGMRRTGKTTLLRFIFEKIKSKNKLMIELENPLSRKLFEADDYEEIVKSLNNSFALDFSKRVYLFLDEIQFVKNLPSVVKYLIDHYQVKFFLTGSASFYLKNLFSESLAGRKFLYELFPFNFYEFLKLKSSKLALSNKKDLTDYMIDLLIPLYQEYIDFGGFPEVILEKTKKGKKQVLENIFSSYFQMEVKQLGDFKKDRALRDLLILLTQRVGSRLDIQRISQALGIDRRTVIEYLNFLESTYFISLLKPFSRSSGVAVRKNPKVYFCDSGMVNVLTKVDRGTLFEQAVFQTLRQKGNLNYYQKKIGPEIDFILNKKQTFEVKTTALQSDINKLRKIARELKITDYKVITLQKTELKQTLYGFQV</sequence>
<dbReference type="PANTHER" id="PTHR33295:SF18">
    <property type="entry name" value="AAA+ ATPASE DOMAIN-CONTAINING PROTEIN"/>
    <property type="match status" value="1"/>
</dbReference>
<feature type="domain" description="AAA" evidence="1">
    <location>
        <begin position="18"/>
        <end position="149"/>
    </location>
</feature>
<feature type="domain" description="DUF4143" evidence="2">
    <location>
        <begin position="211"/>
        <end position="348"/>
    </location>
</feature>
<evidence type="ECO:0000313" key="4">
    <source>
        <dbReference type="Proteomes" id="UP000229784"/>
    </source>
</evidence>
<dbReference type="EMBL" id="PEXQ01000057">
    <property type="protein sequence ID" value="PIU14925.1"/>
    <property type="molecule type" value="Genomic_DNA"/>
</dbReference>
<dbReference type="InterPro" id="IPR025420">
    <property type="entry name" value="DUF4143"/>
</dbReference>
<evidence type="ECO:0000259" key="1">
    <source>
        <dbReference type="Pfam" id="PF13173"/>
    </source>
</evidence>
<dbReference type="Proteomes" id="UP000229784">
    <property type="component" value="Unassembled WGS sequence"/>
</dbReference>
<reference evidence="4" key="1">
    <citation type="submission" date="2017-09" db="EMBL/GenBank/DDBJ databases">
        <title>Depth-based differentiation of microbial function through sediment-hosted aquifers and enrichment of novel symbionts in the deep terrestrial subsurface.</title>
        <authorList>
            <person name="Probst A.J."/>
            <person name="Ladd B."/>
            <person name="Jarett J.K."/>
            <person name="Geller-Mcgrath D.E."/>
            <person name="Sieber C.M.K."/>
            <person name="Emerson J.B."/>
            <person name="Anantharaman K."/>
            <person name="Thomas B.C."/>
            <person name="Malmstrom R."/>
            <person name="Stieglmeier M."/>
            <person name="Klingl A."/>
            <person name="Woyke T."/>
            <person name="Ryan C.M."/>
            <person name="Banfield J.F."/>
        </authorList>
    </citation>
    <scope>NUCLEOTIDE SEQUENCE [LARGE SCALE GENOMIC DNA]</scope>
</reference>
<accession>A0A2M6XU60</accession>
<evidence type="ECO:0000259" key="2">
    <source>
        <dbReference type="Pfam" id="PF13635"/>
    </source>
</evidence>
<evidence type="ECO:0008006" key="5">
    <source>
        <dbReference type="Google" id="ProtNLM"/>
    </source>
</evidence>
<comment type="caution">
    <text evidence="3">The sequence shown here is derived from an EMBL/GenBank/DDBJ whole genome shotgun (WGS) entry which is preliminary data.</text>
</comment>
<dbReference type="SUPFAM" id="SSF52540">
    <property type="entry name" value="P-loop containing nucleoside triphosphate hydrolases"/>
    <property type="match status" value="1"/>
</dbReference>
<dbReference type="Pfam" id="PF13173">
    <property type="entry name" value="AAA_14"/>
    <property type="match status" value="1"/>
</dbReference>
<evidence type="ECO:0000313" key="3">
    <source>
        <dbReference type="EMBL" id="PIU14925.1"/>
    </source>
</evidence>
<dbReference type="AlphaFoldDB" id="A0A2M6XU60"/>
<gene>
    <name evidence="3" type="ORF">COT20_02295</name>
</gene>
<dbReference type="Pfam" id="PF13635">
    <property type="entry name" value="DUF4143"/>
    <property type="match status" value="1"/>
</dbReference>
<name>A0A2M6XU60_9BACT</name>
<protein>
    <recommendedName>
        <fullName evidence="5">ATPase</fullName>
    </recommendedName>
</protein>
<dbReference type="InterPro" id="IPR041682">
    <property type="entry name" value="AAA_14"/>
</dbReference>